<dbReference type="Pfam" id="PF01429">
    <property type="entry name" value="MBD"/>
    <property type="match status" value="1"/>
</dbReference>
<evidence type="ECO:0000256" key="4">
    <source>
        <dbReference type="ARBA" id="ARBA00022833"/>
    </source>
</evidence>
<keyword evidence="6" id="KW-0238">DNA-binding</keyword>
<dbReference type="CDD" id="cd01396">
    <property type="entry name" value="MeCP2_MBD"/>
    <property type="match status" value="1"/>
</dbReference>
<dbReference type="InterPro" id="IPR016177">
    <property type="entry name" value="DNA-bd_dom_sf"/>
</dbReference>
<reference evidence="12" key="1">
    <citation type="submission" date="2022-04" db="EMBL/GenBank/DDBJ databases">
        <title>A functionally conserved STORR gene fusion in Papaver species that diverged 16.8 million years ago.</title>
        <authorList>
            <person name="Catania T."/>
        </authorList>
    </citation>
    <scope>NUCLEOTIDE SEQUENCE</scope>
    <source>
        <strain evidence="12">S-188037</strain>
    </source>
</reference>
<feature type="domain" description="MBD" evidence="10">
    <location>
        <begin position="83"/>
        <end position="155"/>
    </location>
</feature>
<evidence type="ECO:0000313" key="13">
    <source>
        <dbReference type="Proteomes" id="UP001202328"/>
    </source>
</evidence>
<dbReference type="PROSITE" id="PS51050">
    <property type="entry name" value="ZF_CW"/>
    <property type="match status" value="1"/>
</dbReference>
<dbReference type="GO" id="GO:0005634">
    <property type="term" value="C:nucleus"/>
    <property type="evidence" value="ECO:0007669"/>
    <property type="project" value="UniProtKB-SubCell"/>
</dbReference>
<dbReference type="PROSITE" id="PS50982">
    <property type="entry name" value="MBD"/>
    <property type="match status" value="1"/>
</dbReference>
<dbReference type="Proteomes" id="UP001202328">
    <property type="component" value="Unassembled WGS sequence"/>
</dbReference>
<organism evidence="12 13">
    <name type="scientific">Papaver atlanticum</name>
    <dbReference type="NCBI Taxonomy" id="357466"/>
    <lineage>
        <taxon>Eukaryota</taxon>
        <taxon>Viridiplantae</taxon>
        <taxon>Streptophyta</taxon>
        <taxon>Embryophyta</taxon>
        <taxon>Tracheophyta</taxon>
        <taxon>Spermatophyta</taxon>
        <taxon>Magnoliopsida</taxon>
        <taxon>Ranunculales</taxon>
        <taxon>Papaveraceae</taxon>
        <taxon>Papaveroideae</taxon>
        <taxon>Papaver</taxon>
    </lineage>
</organism>
<keyword evidence="3" id="KW-0863">Zinc-finger</keyword>
<evidence type="ECO:0000313" key="12">
    <source>
        <dbReference type="EMBL" id="KAI3863932.1"/>
    </source>
</evidence>
<keyword evidence="13" id="KW-1185">Reference proteome</keyword>
<dbReference type="GO" id="GO:0003677">
    <property type="term" value="F:DNA binding"/>
    <property type="evidence" value="ECO:0007669"/>
    <property type="project" value="UniProtKB-KW"/>
</dbReference>
<feature type="region of interest" description="Disordered" evidence="9">
    <location>
        <begin position="165"/>
        <end position="188"/>
    </location>
</feature>
<dbReference type="PANTHER" id="PTHR12396">
    <property type="entry name" value="METHYL-CPG BINDING PROTEIN, MBD"/>
    <property type="match status" value="1"/>
</dbReference>
<keyword evidence="8" id="KW-0539">Nucleus</keyword>
<evidence type="ECO:0000256" key="8">
    <source>
        <dbReference type="ARBA" id="ARBA00023242"/>
    </source>
</evidence>
<evidence type="ECO:0000256" key="2">
    <source>
        <dbReference type="ARBA" id="ARBA00022723"/>
    </source>
</evidence>
<evidence type="ECO:0000256" key="9">
    <source>
        <dbReference type="SAM" id="MobiDB-lite"/>
    </source>
</evidence>
<evidence type="ECO:0000256" key="3">
    <source>
        <dbReference type="ARBA" id="ARBA00022771"/>
    </source>
</evidence>
<proteinExistence type="predicted"/>
<evidence type="ECO:0000259" key="10">
    <source>
        <dbReference type="PROSITE" id="PS50982"/>
    </source>
</evidence>
<evidence type="ECO:0000256" key="1">
    <source>
        <dbReference type="ARBA" id="ARBA00004123"/>
    </source>
</evidence>
<dbReference type="Gene3D" id="3.30.40.100">
    <property type="match status" value="1"/>
</dbReference>
<dbReference type="GO" id="GO:0008270">
    <property type="term" value="F:zinc ion binding"/>
    <property type="evidence" value="ECO:0007669"/>
    <property type="project" value="UniProtKB-KW"/>
</dbReference>
<protein>
    <submittedName>
        <fullName evidence="12">Uncharacterized protein</fullName>
    </submittedName>
</protein>
<keyword evidence="7" id="KW-0804">Transcription</keyword>
<dbReference type="SUPFAM" id="SSF54171">
    <property type="entry name" value="DNA-binding domain"/>
    <property type="match status" value="1"/>
</dbReference>
<keyword evidence="4" id="KW-0862">Zinc</keyword>
<dbReference type="Gene3D" id="3.30.890.10">
    <property type="entry name" value="Methyl-cpg-binding Protein 2, Chain A"/>
    <property type="match status" value="1"/>
</dbReference>
<accession>A0AAD4X891</accession>
<dbReference type="Pfam" id="PF07496">
    <property type="entry name" value="zf-CW"/>
    <property type="match status" value="1"/>
</dbReference>
<dbReference type="AlphaFoldDB" id="A0AAD4X891"/>
<evidence type="ECO:0000256" key="6">
    <source>
        <dbReference type="ARBA" id="ARBA00023125"/>
    </source>
</evidence>
<comment type="subcellular location">
    <subcellularLocation>
        <location evidence="1">Nucleus</location>
    </subcellularLocation>
</comment>
<comment type="caution">
    <text evidence="12">The sequence shown here is derived from an EMBL/GenBank/DDBJ whole genome shotgun (WGS) entry which is preliminary data.</text>
</comment>
<feature type="domain" description="CW-type" evidence="11">
    <location>
        <begin position="23"/>
        <end position="77"/>
    </location>
</feature>
<evidence type="ECO:0000256" key="7">
    <source>
        <dbReference type="ARBA" id="ARBA00023163"/>
    </source>
</evidence>
<evidence type="ECO:0000256" key="5">
    <source>
        <dbReference type="ARBA" id="ARBA00023015"/>
    </source>
</evidence>
<gene>
    <name evidence="12" type="ORF">MKW98_031524</name>
</gene>
<evidence type="ECO:0000259" key="11">
    <source>
        <dbReference type="PROSITE" id="PS51050"/>
    </source>
</evidence>
<dbReference type="InterPro" id="IPR001739">
    <property type="entry name" value="Methyl_CpG_DNA-bd"/>
</dbReference>
<dbReference type="PANTHER" id="PTHR12396:SF10">
    <property type="entry name" value="METHYL-CPG-BINDING DOMAIN-CONTAINING PROTEIN 1-RELATED"/>
    <property type="match status" value="1"/>
</dbReference>
<dbReference type="EMBL" id="JAJJMB010014022">
    <property type="protein sequence ID" value="KAI3863932.1"/>
    <property type="molecule type" value="Genomic_DNA"/>
</dbReference>
<feature type="compositionally biased region" description="Basic and acidic residues" evidence="9">
    <location>
        <begin position="177"/>
        <end position="188"/>
    </location>
</feature>
<dbReference type="InterPro" id="IPR011124">
    <property type="entry name" value="Znf_CW"/>
</dbReference>
<dbReference type="SMART" id="SM00391">
    <property type="entry name" value="MBD"/>
    <property type="match status" value="1"/>
</dbReference>
<keyword evidence="5" id="KW-0805">Transcription regulation</keyword>
<name>A0AAD4X891_9MAGN</name>
<keyword evidence="2" id="KW-0479">Metal-binding</keyword>
<sequence length="188" mass="21849">MMEEMSQSPVSPYPRTHEKLRDSSSSVSAVQCANCFQWRLIPTQEEYEEIRESFIQKPWFCDDKANVTCQDPSDIEYDATRTWVVDRLNIPKTPAGFKRYVHVRKDYSRADTYYILPGGKKVRSRTEVESFLAANPEYRDAGITVDNFCFTTPKIMKETIPEDVEVGSSNKKKMKRSKMDSVKVDEYE</sequence>